<dbReference type="Gene3D" id="3.50.50.60">
    <property type="entry name" value="FAD/NAD(P)-binding domain"/>
    <property type="match status" value="1"/>
</dbReference>
<dbReference type="EMBL" id="VSSB01000001">
    <property type="protein sequence ID" value="TYL53996.1"/>
    <property type="molecule type" value="Genomic_DNA"/>
</dbReference>
<dbReference type="PANTHER" id="PTHR43539:SF78">
    <property type="entry name" value="FLAVIN-CONTAINING MONOOXYGENASE"/>
    <property type="match status" value="1"/>
</dbReference>
<dbReference type="SUPFAM" id="SSF51905">
    <property type="entry name" value="FAD/NAD(P)-binding domain"/>
    <property type="match status" value="2"/>
</dbReference>
<evidence type="ECO:0000313" key="2">
    <source>
        <dbReference type="EMBL" id="TYL53996.1"/>
    </source>
</evidence>
<dbReference type="InterPro" id="IPR036188">
    <property type="entry name" value="FAD/NAD-bd_sf"/>
</dbReference>
<dbReference type="PRINTS" id="PR00368">
    <property type="entry name" value="FADPNR"/>
</dbReference>
<dbReference type="InterPro" id="IPR050982">
    <property type="entry name" value="Auxin_biosynth/cation_transpt"/>
</dbReference>
<dbReference type="GO" id="GO:0050660">
    <property type="term" value="F:flavin adenine dinucleotide binding"/>
    <property type="evidence" value="ECO:0007669"/>
    <property type="project" value="TreeGrafter"/>
</dbReference>
<name>A0A5S4V4R5_9MICO</name>
<protein>
    <submittedName>
        <fullName evidence="2">NADPH-dependent L-lysine N(6)-monooxygenase</fullName>
    </submittedName>
</protein>
<comment type="caution">
    <text evidence="2">The sequence shown here is derived from an EMBL/GenBank/DDBJ whole genome shotgun (WGS) entry which is preliminary data.</text>
</comment>
<reference evidence="2 3" key="1">
    <citation type="submission" date="2019-08" db="EMBL/GenBank/DDBJ databases">
        <authorList>
            <person name="Hu J."/>
        </authorList>
    </citation>
    <scope>NUCLEOTIDE SEQUENCE [LARGE SCALE GENOMIC DNA]</scope>
    <source>
        <strain evidence="2 3">NEAU-184</strain>
    </source>
</reference>
<sequence length="375" mass="40150">MSTTTLDTVVIGAGAAGLIVGRRLAARGIRFELFDEHARVGDQWRERYRSLRLFTPRGFASLPGMLLDVGRFEYPTGTQFGDYLEQYAERFELPVRTSTRVTSLSREPDGRFRLADDDVLAEHVIVASGAHRRPVTPGFATGLDPSIRQLHSMEYRGPEQFAEGPVLVVGAANSGTDVALDAARAGHAVTLAGRHPGHVPVDIDTPIGNLASRIFLARLRRVTIDSEKGRRMRAAELGHGVMLIRNSLRDLERAGVVQAGRVRGVEAGHPVLADGTVVDATTVVWCTGSRPDLSWLRIDGVVGADGEPETTRGVVTGCPGLGFVGMEFQYSVASAALVGMDRDAAIVVDALFGDAADRVEPAVPATHEDAAEIAA</sequence>
<dbReference type="GO" id="GO:0004497">
    <property type="term" value="F:monooxygenase activity"/>
    <property type="evidence" value="ECO:0007669"/>
    <property type="project" value="UniProtKB-KW"/>
</dbReference>
<keyword evidence="1" id="KW-0560">Oxidoreductase</keyword>
<dbReference type="Proteomes" id="UP000325243">
    <property type="component" value="Unassembled WGS sequence"/>
</dbReference>
<dbReference type="Pfam" id="PF13738">
    <property type="entry name" value="Pyr_redox_3"/>
    <property type="match status" value="1"/>
</dbReference>
<evidence type="ECO:0000256" key="1">
    <source>
        <dbReference type="ARBA" id="ARBA00023002"/>
    </source>
</evidence>
<gene>
    <name evidence="2" type="ORF">FYC51_10355</name>
</gene>
<dbReference type="PANTHER" id="PTHR43539">
    <property type="entry name" value="FLAVIN-BINDING MONOOXYGENASE-LIKE PROTEIN (AFU_ORTHOLOGUE AFUA_4G09220)"/>
    <property type="match status" value="1"/>
</dbReference>
<keyword evidence="2" id="KW-0503">Monooxygenase</keyword>
<organism evidence="2 3">
    <name type="scientific">Agromyces mariniharenae</name>
    <dbReference type="NCBI Taxonomy" id="2604423"/>
    <lineage>
        <taxon>Bacteria</taxon>
        <taxon>Bacillati</taxon>
        <taxon>Actinomycetota</taxon>
        <taxon>Actinomycetes</taxon>
        <taxon>Micrococcales</taxon>
        <taxon>Microbacteriaceae</taxon>
        <taxon>Agromyces</taxon>
    </lineage>
</organism>
<evidence type="ECO:0000313" key="3">
    <source>
        <dbReference type="Proteomes" id="UP000325243"/>
    </source>
</evidence>
<dbReference type="PRINTS" id="PR00411">
    <property type="entry name" value="PNDRDTASEI"/>
</dbReference>
<dbReference type="RefSeq" id="WP_148733460.1">
    <property type="nucleotide sequence ID" value="NZ_VSSB01000001.1"/>
</dbReference>
<dbReference type="AlphaFoldDB" id="A0A5S4V4R5"/>
<accession>A0A5S4V4R5</accession>
<keyword evidence="3" id="KW-1185">Reference proteome</keyword>
<proteinExistence type="predicted"/>